<keyword evidence="1" id="KW-0812">Transmembrane</keyword>
<evidence type="ECO:0000313" key="4">
    <source>
        <dbReference type="Proteomes" id="UP001524435"/>
    </source>
</evidence>
<accession>A0ABT1SLH3</accession>
<dbReference type="Pfam" id="PF07523">
    <property type="entry name" value="Big_3"/>
    <property type="match status" value="1"/>
</dbReference>
<comment type="caution">
    <text evidence="3">The sequence shown here is derived from an EMBL/GenBank/DDBJ whole genome shotgun (WGS) entry which is preliminary data.</text>
</comment>
<dbReference type="RefSeq" id="WP_256197969.1">
    <property type="nucleotide sequence ID" value="NZ_JANGCH010000009.1"/>
</dbReference>
<sequence>MKKFERIAVMLVLSIIFTLFSPYGVYAEEETLPADARYHIVDYLESGKVEEFASFDSYEEARTMYDAVLEEKNNPAIVHQGKLILVRYGFVSFRSSDLCDYNVEYTNADTRENGYLNGCYAKDGLFLDTYSDGVQVKFQISGVNAWAALADVEIIPLQEADNLSSYRISKGHLIHDLSNGIRESGSSASICLDEAPSFMEEQTTYYSYDGIYFYQEDAIKEMIEDARAMDHRHAVNASSPYYNYYQYVSHRSSSVYSAEEIEDYLKEQRGAYASLTHFLDDDQDGIHDVLTQSLLSGSATALLQNQNLYGSNALMMLAVSMNESAMGRSKLSYLKNNLFGHAAYDSSAAESASRYLHTGESIKVHADAYVSRSYADPSAYMYHGAYFGNKQSGMNVSYASDPYWGEKAASYFYRMDDALGGKQKEAYALGIVNMAAKIPVYDSTKKKKQKVLYEVDHLRQYSFLILGKVETSAQDYYQIQCDPLLEDTEEHYYRFQDNIGYIECEAVDTVLNASALKKQAEYARMTFDAGKGRFENGEKKLVMDVQKGDLPAVEAPQRKGYLFAGWDKEITAAKKKTTYRATYTKIQSVEWEEPKTSYGYGDTLDVNGCVFTFTAKNGTRQKVPLTSEMVSGYDMEKLGKQKLQIHVLGNTYTYTIEVKENKKRIKQQETQTEINAIIADFAKRNVIFTGAEKKRILAARDAYYESKPNLSMWEIREFEKIVSRVDQNSTITLHASKETAGISGATLAFPSAEETRTIQMEIDENVKSKQQLLLKTTAKNNGYEAEAYYRLVIKEEDQVYETLDVPLILSLPKPEKASDQDVYQVYAYVDGEVIRLETTQTQNQIKWKTKYAGSFAIVKQKQNDVKAGEDIAEFTAISEEPAYPWLPYAIAAALFAVLVGAVILVFRYRKGRRLHHRKVTHLKKNR</sequence>
<dbReference type="SMART" id="SM00047">
    <property type="entry name" value="LYZ2"/>
    <property type="match status" value="1"/>
</dbReference>
<proteinExistence type="predicted"/>
<feature type="transmembrane region" description="Helical" evidence="1">
    <location>
        <begin position="885"/>
        <end position="908"/>
    </location>
</feature>
<feature type="domain" description="Mannosyl-glycoprotein endo-beta-N-acetylglucosamidase-like" evidence="2">
    <location>
        <begin position="287"/>
        <end position="423"/>
    </location>
</feature>
<dbReference type="InterPro" id="IPR002901">
    <property type="entry name" value="MGlyc_endo_b_GlcNAc-like_dom"/>
</dbReference>
<evidence type="ECO:0000256" key="1">
    <source>
        <dbReference type="SAM" id="Phobius"/>
    </source>
</evidence>
<dbReference type="Pfam" id="PF01832">
    <property type="entry name" value="Glucosaminidase"/>
    <property type="match status" value="1"/>
</dbReference>
<dbReference type="EMBL" id="JANGCH010000009">
    <property type="protein sequence ID" value="MCQ5122071.1"/>
    <property type="molecule type" value="Genomic_DNA"/>
</dbReference>
<dbReference type="InterPro" id="IPR022038">
    <property type="entry name" value="Ig-like_bact"/>
</dbReference>
<keyword evidence="1" id="KW-1133">Transmembrane helix</keyword>
<organism evidence="3 4">
    <name type="scientific">Massilicoli timonensis</name>
    <dbReference type="NCBI Taxonomy" id="2015901"/>
    <lineage>
        <taxon>Bacteria</taxon>
        <taxon>Bacillati</taxon>
        <taxon>Bacillota</taxon>
        <taxon>Erysipelotrichia</taxon>
        <taxon>Erysipelotrichales</taxon>
        <taxon>Erysipelotrichaceae</taxon>
        <taxon>Massilicoli</taxon>
    </lineage>
</organism>
<dbReference type="Gene3D" id="1.10.530.10">
    <property type="match status" value="1"/>
</dbReference>
<keyword evidence="1" id="KW-0472">Membrane</keyword>
<protein>
    <submittedName>
        <fullName evidence="3">Bacterial Ig-like domain-containing protein</fullName>
    </submittedName>
</protein>
<reference evidence="3 4" key="1">
    <citation type="submission" date="2022-06" db="EMBL/GenBank/DDBJ databases">
        <title>Isolation of gut microbiota from human fecal samples.</title>
        <authorList>
            <person name="Pamer E.G."/>
            <person name="Barat B."/>
            <person name="Waligurski E."/>
            <person name="Medina S."/>
            <person name="Paddock L."/>
            <person name="Mostad J."/>
        </authorList>
    </citation>
    <scope>NUCLEOTIDE SEQUENCE [LARGE SCALE GENOMIC DNA]</scope>
    <source>
        <strain evidence="3 4">DFI.6.1</strain>
    </source>
</reference>
<keyword evidence="4" id="KW-1185">Reference proteome</keyword>
<evidence type="ECO:0000259" key="2">
    <source>
        <dbReference type="SMART" id="SM00047"/>
    </source>
</evidence>
<dbReference type="Proteomes" id="UP001524435">
    <property type="component" value="Unassembled WGS sequence"/>
</dbReference>
<name>A0ABT1SLH3_9FIRM</name>
<gene>
    <name evidence="3" type="ORF">NE663_07345</name>
</gene>
<evidence type="ECO:0000313" key="3">
    <source>
        <dbReference type="EMBL" id="MCQ5122071.1"/>
    </source>
</evidence>
<dbReference type="Gene3D" id="2.60.40.3630">
    <property type="match status" value="1"/>
</dbReference>